<evidence type="ECO:0000313" key="30">
    <source>
        <dbReference type="Proteomes" id="UP000424752"/>
    </source>
</evidence>
<dbReference type="KEGG" id="erwi:GN242_14775"/>
<dbReference type="NCBIfam" id="NF007608">
    <property type="entry name" value="PRK10255.1"/>
    <property type="match status" value="1"/>
</dbReference>
<evidence type="ECO:0000256" key="9">
    <source>
        <dbReference type="ARBA" id="ARBA00022597"/>
    </source>
</evidence>
<dbReference type="AlphaFoldDB" id="A0A6I6EX70"/>
<organism evidence="29 30">
    <name type="scientific">Erwinia sorbitola</name>
    <dbReference type="NCBI Taxonomy" id="2681984"/>
    <lineage>
        <taxon>Bacteria</taxon>
        <taxon>Pseudomonadati</taxon>
        <taxon>Pseudomonadota</taxon>
        <taxon>Gammaproteobacteria</taxon>
        <taxon>Enterobacterales</taxon>
        <taxon>Erwiniaceae</taxon>
        <taxon>Erwinia</taxon>
    </lineage>
</organism>
<protein>
    <recommendedName>
        <fullName evidence="19">PTS system glucose-specific EIIA component</fullName>
        <ecNumber evidence="3">2.7.1.199</ecNumber>
    </recommendedName>
    <alternativeName>
        <fullName evidence="22">EIIA-Glc</fullName>
    </alternativeName>
    <alternativeName>
        <fullName evidence="17">EIICB-Glc</fullName>
    </alternativeName>
    <alternativeName>
        <fullName evidence="21">EIII-Glc</fullName>
    </alternativeName>
    <alternativeName>
        <fullName evidence="20">Glucose-specific phosphotransferase enzyme IIA component</fullName>
    </alternativeName>
    <alternativeName>
        <fullName evidence="4">PTS system glucose-specific EIICB component</fullName>
    </alternativeName>
</protein>
<dbReference type="PANTHER" id="PTHR30009:SF4">
    <property type="entry name" value="PTS SYSTEM N-ACETYLGLUCOSAMINE-SPECIFIC EIICBA COMPONENT"/>
    <property type="match status" value="1"/>
</dbReference>
<dbReference type="GO" id="GO:0009401">
    <property type="term" value="P:phosphoenolpyruvate-dependent sugar phosphotransferase system"/>
    <property type="evidence" value="ECO:0007669"/>
    <property type="project" value="UniProtKB-KW"/>
</dbReference>
<evidence type="ECO:0000256" key="19">
    <source>
        <dbReference type="ARBA" id="ARBA00039163"/>
    </source>
</evidence>
<dbReference type="GO" id="GO:0008982">
    <property type="term" value="F:protein-N(PI)-phosphohistidine-sugar phosphotransferase activity"/>
    <property type="evidence" value="ECO:0007669"/>
    <property type="project" value="InterPro"/>
</dbReference>
<dbReference type="Pfam" id="PF02378">
    <property type="entry name" value="PTS_EIIC"/>
    <property type="match status" value="1"/>
</dbReference>
<evidence type="ECO:0000256" key="6">
    <source>
        <dbReference type="ARBA" id="ARBA00022475"/>
    </source>
</evidence>
<evidence type="ECO:0000256" key="14">
    <source>
        <dbReference type="ARBA" id="ARBA00022833"/>
    </source>
</evidence>
<name>A0A6I6EX70_9GAMM</name>
<feature type="domain" description="PTS EIIB type-1" evidence="27">
    <location>
        <begin position="390"/>
        <end position="472"/>
    </location>
</feature>
<feature type="transmembrane region" description="Helical" evidence="25">
    <location>
        <begin position="165"/>
        <end position="185"/>
    </location>
</feature>
<dbReference type="PROSITE" id="PS51103">
    <property type="entry name" value="PTS_EIIC_TYPE_1"/>
    <property type="match status" value="1"/>
</dbReference>
<dbReference type="PROSITE" id="PS51093">
    <property type="entry name" value="PTS_EIIA_TYPE_1"/>
    <property type="match status" value="1"/>
</dbReference>
<keyword evidence="9" id="KW-0762">Sugar transport</keyword>
<dbReference type="GO" id="GO:0019866">
    <property type="term" value="C:organelle inner membrane"/>
    <property type="evidence" value="ECO:0007669"/>
    <property type="project" value="InterPro"/>
</dbReference>
<evidence type="ECO:0000256" key="23">
    <source>
        <dbReference type="ARBA" id="ARBA00047336"/>
    </source>
</evidence>
<evidence type="ECO:0000256" key="15">
    <source>
        <dbReference type="ARBA" id="ARBA00022989"/>
    </source>
</evidence>
<evidence type="ECO:0000256" key="20">
    <source>
        <dbReference type="ARBA" id="ARBA00042296"/>
    </source>
</evidence>
<keyword evidence="6" id="KW-1003">Cell membrane</keyword>
<dbReference type="InterPro" id="IPR001127">
    <property type="entry name" value="PTS_EIIA_1_perm"/>
</dbReference>
<dbReference type="GO" id="GO:0016301">
    <property type="term" value="F:kinase activity"/>
    <property type="evidence" value="ECO:0007669"/>
    <property type="project" value="UniProtKB-KW"/>
</dbReference>
<dbReference type="PROSITE" id="PS00371">
    <property type="entry name" value="PTS_EIIA_TYPE_1_HIS"/>
    <property type="match status" value="1"/>
</dbReference>
<evidence type="ECO:0000256" key="16">
    <source>
        <dbReference type="ARBA" id="ARBA00023136"/>
    </source>
</evidence>
<dbReference type="Pfam" id="PF00358">
    <property type="entry name" value="PTS_EIIA_1"/>
    <property type="match status" value="1"/>
</dbReference>
<feature type="transmembrane region" description="Helical" evidence="25">
    <location>
        <begin position="40"/>
        <end position="62"/>
    </location>
</feature>
<dbReference type="Proteomes" id="UP000424752">
    <property type="component" value="Chromosome"/>
</dbReference>
<dbReference type="CDD" id="cd00212">
    <property type="entry name" value="PTS_IIB_glc"/>
    <property type="match status" value="1"/>
</dbReference>
<feature type="transmembrane region" description="Helical" evidence="25">
    <location>
        <begin position="282"/>
        <end position="306"/>
    </location>
</feature>
<keyword evidence="8" id="KW-0597">Phosphoprotein</keyword>
<keyword evidence="14" id="KW-0862">Zinc</keyword>
<dbReference type="PROSITE" id="PS51098">
    <property type="entry name" value="PTS_EIIB_TYPE_1"/>
    <property type="match status" value="1"/>
</dbReference>
<evidence type="ECO:0000256" key="2">
    <source>
        <dbReference type="ARBA" id="ARBA00004651"/>
    </source>
</evidence>
<evidence type="ECO:0000256" key="12">
    <source>
        <dbReference type="ARBA" id="ARBA00022692"/>
    </source>
</evidence>
<keyword evidence="13" id="KW-0418">Kinase</keyword>
<evidence type="ECO:0000256" key="22">
    <source>
        <dbReference type="ARBA" id="ARBA00042873"/>
    </source>
</evidence>
<feature type="transmembrane region" description="Helical" evidence="25">
    <location>
        <begin position="69"/>
        <end position="88"/>
    </location>
</feature>
<dbReference type="GO" id="GO:0015764">
    <property type="term" value="P:N-acetylglucosamine transport"/>
    <property type="evidence" value="ECO:0007669"/>
    <property type="project" value="TreeGrafter"/>
</dbReference>
<dbReference type="GO" id="GO:0015572">
    <property type="term" value="F:N-acetylglucosamine transmembrane transporter activity"/>
    <property type="evidence" value="ECO:0007669"/>
    <property type="project" value="InterPro"/>
</dbReference>
<keyword evidence="10" id="KW-0808">Transferase</keyword>
<sequence length="648" mass="67923">MNILGFFQRLGRSLQLPIAVLPVAALMLRFGQPDLLNMPFIAQGGGAIFDNLALIFAIGVASTWSKDNAGAAALAGAVGYFILTKAMVTINPTVNMGVLAGIITGLIAGMTYNRWADIKLPDFLSFFGGKRFVPIATGFFCLVLAAVFGYIWPPVQAAIHAGGEWIVSEGAFGAGIFGFVNRLLIPTGLHQVLNTIAWFQIGEFTNAAGAVFHGDINRFYAGDGTAGMFMSGFFPIMMFGLPGAALAMYLAAPKARRPMVGGMLLSVAVTAFLTGVTEPLEFLFMFLAPMLYLIHAVLTGISLFVATTLGIHAGFSFSAGAIDYALMYKLPAASSNVWLLLVMGLVAFVVYFVLFSAVIRMMNLKTPGREDEGDLLVKDEANSNTEEGLSELSRQYIGAIGGSDNLNVIDACITRLRLSVKDASRVNDAMCKRLGASGVVKLNKQTIQVIVGAKAESIAEEMKKQIAKGPIAAAAVSAAPVASAPAPHAVPNAAKSVIATLVAPVSGTVVAIEQVPDEAFASKAVGDGLAILPTGTTVVAPASGTLVKIFNTNHAFCLETEKGIEIVVHMGLDTVALEGKGFTRLAEEGSAVVAGQPVLEMDLAFLNANARSMISPVVVSNIEDFAGLTLLAGDTVVAGETRLYEING</sequence>
<feature type="transmembrane region" description="Helical" evidence="25">
    <location>
        <begin position="232"/>
        <end position="252"/>
    </location>
</feature>
<keyword evidence="12 25" id="KW-0812">Transmembrane</keyword>
<feature type="transmembrane region" description="Helical" evidence="25">
    <location>
        <begin position="259"/>
        <end position="276"/>
    </location>
</feature>
<dbReference type="Gene3D" id="3.30.1360.60">
    <property type="entry name" value="Glucose permease domain IIB"/>
    <property type="match status" value="1"/>
</dbReference>
<dbReference type="NCBIfam" id="TIGR00826">
    <property type="entry name" value="EIIB_glc"/>
    <property type="match status" value="1"/>
</dbReference>
<comment type="catalytic activity">
    <reaction evidence="23">
        <text>N(pros)-phospho-L-histidyl-[protein] + D-glucose(out) = D-glucose 6-phosphate(in) + L-histidyl-[protein]</text>
        <dbReference type="Rhea" id="RHEA:33367"/>
        <dbReference type="Rhea" id="RHEA-COMP:9745"/>
        <dbReference type="Rhea" id="RHEA-COMP:9746"/>
        <dbReference type="ChEBI" id="CHEBI:4167"/>
        <dbReference type="ChEBI" id="CHEBI:29979"/>
        <dbReference type="ChEBI" id="CHEBI:61548"/>
        <dbReference type="ChEBI" id="CHEBI:64837"/>
        <dbReference type="EC" id="2.7.1.199"/>
    </reaction>
</comment>
<evidence type="ECO:0000256" key="13">
    <source>
        <dbReference type="ARBA" id="ARBA00022777"/>
    </source>
</evidence>
<evidence type="ECO:0000256" key="1">
    <source>
        <dbReference type="ARBA" id="ARBA00001947"/>
    </source>
</evidence>
<keyword evidence="11" id="KW-0598">Phosphotransferase system</keyword>
<evidence type="ECO:0000259" key="27">
    <source>
        <dbReference type="PROSITE" id="PS51098"/>
    </source>
</evidence>
<dbReference type="Gene3D" id="2.70.70.10">
    <property type="entry name" value="Glucose Permease (Domain IIA)"/>
    <property type="match status" value="1"/>
</dbReference>
<evidence type="ECO:0000256" key="4">
    <source>
        <dbReference type="ARBA" id="ARBA00021468"/>
    </source>
</evidence>
<dbReference type="EMBL" id="CP046509">
    <property type="protein sequence ID" value="QGU89729.1"/>
    <property type="molecule type" value="Genomic_DNA"/>
</dbReference>
<dbReference type="SUPFAM" id="SSF55604">
    <property type="entry name" value="Glucose permease domain IIB"/>
    <property type="match status" value="1"/>
</dbReference>
<comment type="cofactor">
    <cofactor evidence="1">
        <name>Zn(2+)</name>
        <dbReference type="ChEBI" id="CHEBI:29105"/>
    </cofactor>
</comment>
<evidence type="ECO:0000259" key="28">
    <source>
        <dbReference type="PROSITE" id="PS51103"/>
    </source>
</evidence>
<comment type="subcellular location">
    <subcellularLocation>
        <location evidence="2">Cell membrane</location>
        <topology evidence="2">Multi-pass membrane protein</topology>
    </subcellularLocation>
</comment>
<evidence type="ECO:0000259" key="26">
    <source>
        <dbReference type="PROSITE" id="PS51093"/>
    </source>
</evidence>
<feature type="transmembrane region" description="Helical" evidence="25">
    <location>
        <begin position="192"/>
        <end position="212"/>
    </location>
</feature>
<evidence type="ECO:0000256" key="18">
    <source>
        <dbReference type="ARBA" id="ARBA00037252"/>
    </source>
</evidence>
<reference evidence="29 30" key="1">
    <citation type="submission" date="2019-12" db="EMBL/GenBank/DDBJ databases">
        <title>Erwinia sp. nov., isolated from droppings of birds in the Qinghai-Tiebt plateau of China.</title>
        <authorList>
            <person name="Ge Y."/>
        </authorList>
    </citation>
    <scope>NUCLEOTIDE SEQUENCE [LARGE SCALE GENOMIC DNA]</scope>
    <source>
        <strain evidence="29 30">J780</strain>
    </source>
</reference>
<dbReference type="InterPro" id="IPR003352">
    <property type="entry name" value="PTS_EIIC"/>
</dbReference>
<dbReference type="EC" id="2.7.1.199" evidence="3"/>
<dbReference type="Pfam" id="PF00367">
    <property type="entry name" value="PTS_EIIB"/>
    <property type="match status" value="1"/>
</dbReference>
<gene>
    <name evidence="29" type="primary">nagE</name>
    <name evidence="29" type="ORF">GN242_14775</name>
</gene>
<dbReference type="FunFam" id="2.70.70.10:FF:000001">
    <property type="entry name" value="PTS system glucose-specific IIA component"/>
    <property type="match status" value="1"/>
</dbReference>
<evidence type="ECO:0000256" key="25">
    <source>
        <dbReference type="SAM" id="Phobius"/>
    </source>
</evidence>
<feature type="transmembrane region" description="Helical" evidence="25">
    <location>
        <begin position="12"/>
        <end position="28"/>
    </location>
</feature>
<dbReference type="InterPro" id="IPR001996">
    <property type="entry name" value="PTS_IIB_1"/>
</dbReference>
<evidence type="ECO:0000313" key="29">
    <source>
        <dbReference type="EMBL" id="QGU89729.1"/>
    </source>
</evidence>
<dbReference type="InterPro" id="IPR013013">
    <property type="entry name" value="PTS_EIIC_1"/>
</dbReference>
<feature type="domain" description="PTS EIIA type-1" evidence="26">
    <location>
        <begin position="517"/>
        <end position="621"/>
    </location>
</feature>
<dbReference type="FunFam" id="3.30.1360.60:FF:000001">
    <property type="entry name" value="PTS system glucose-specific IIBC component PtsG"/>
    <property type="match status" value="1"/>
</dbReference>
<dbReference type="NCBIfam" id="TIGR01998">
    <property type="entry name" value="PTS-II-BC-nag"/>
    <property type="match status" value="1"/>
</dbReference>
<keyword evidence="16 25" id="KW-0472">Membrane</keyword>
<dbReference type="GO" id="GO:0090563">
    <property type="term" value="F:protein-phosphocysteine-sugar phosphotransferase activity"/>
    <property type="evidence" value="ECO:0007669"/>
    <property type="project" value="TreeGrafter"/>
</dbReference>
<accession>A0A6I6EX70</accession>
<dbReference type="RefSeq" id="WP_156288288.1">
    <property type="nucleotide sequence ID" value="NZ_CP046509.1"/>
</dbReference>
<evidence type="ECO:0000256" key="17">
    <source>
        <dbReference type="ARBA" id="ARBA00032303"/>
    </source>
</evidence>
<dbReference type="InterPro" id="IPR010974">
    <property type="entry name" value="PTS_IIBC_nag"/>
</dbReference>
<keyword evidence="15 25" id="KW-1133">Transmembrane helix</keyword>
<evidence type="ECO:0000256" key="24">
    <source>
        <dbReference type="PROSITE-ProRule" id="PRU00421"/>
    </source>
</evidence>
<dbReference type="PROSITE" id="PS01035">
    <property type="entry name" value="PTS_EIIB_TYPE_1_CYS"/>
    <property type="match status" value="1"/>
</dbReference>
<feature type="transmembrane region" description="Helical" evidence="25">
    <location>
        <begin position="132"/>
        <end position="153"/>
    </location>
</feature>
<evidence type="ECO:0000256" key="3">
    <source>
        <dbReference type="ARBA" id="ARBA00011910"/>
    </source>
</evidence>
<proteinExistence type="predicted"/>
<dbReference type="InterPro" id="IPR011055">
    <property type="entry name" value="Dup_hybrid_motif"/>
</dbReference>
<dbReference type="InterPro" id="IPR050429">
    <property type="entry name" value="PTS_Glucose_EIICBA"/>
</dbReference>
<dbReference type="InterPro" id="IPR036878">
    <property type="entry name" value="Glu_permease_IIB"/>
</dbReference>
<feature type="transmembrane region" description="Helical" evidence="25">
    <location>
        <begin position="94"/>
        <end position="112"/>
    </location>
</feature>
<keyword evidence="7" id="KW-0997">Cell inner membrane</keyword>
<feature type="active site" description="Phosphocysteine intermediate; for EIIB activity" evidence="24">
    <location>
        <position position="412"/>
    </location>
</feature>
<feature type="transmembrane region" description="Helical" evidence="25">
    <location>
        <begin position="337"/>
        <end position="359"/>
    </location>
</feature>
<dbReference type="GO" id="GO:0005886">
    <property type="term" value="C:plasma membrane"/>
    <property type="evidence" value="ECO:0007669"/>
    <property type="project" value="UniProtKB-SubCell"/>
</dbReference>
<evidence type="ECO:0000256" key="10">
    <source>
        <dbReference type="ARBA" id="ARBA00022679"/>
    </source>
</evidence>
<evidence type="ECO:0000256" key="11">
    <source>
        <dbReference type="ARBA" id="ARBA00022683"/>
    </source>
</evidence>
<keyword evidence="5" id="KW-0813">Transport</keyword>
<dbReference type="SUPFAM" id="SSF51261">
    <property type="entry name" value="Duplicated hybrid motif"/>
    <property type="match status" value="1"/>
</dbReference>
<dbReference type="PANTHER" id="PTHR30009">
    <property type="entry name" value="CYTOCHROME C-TYPE SYNTHESIS PROTEIN AND PTS TRANSMEMBRANE COMPONENT"/>
    <property type="match status" value="1"/>
</dbReference>
<evidence type="ECO:0000256" key="7">
    <source>
        <dbReference type="ARBA" id="ARBA00022519"/>
    </source>
</evidence>
<evidence type="ECO:0000256" key="21">
    <source>
        <dbReference type="ARBA" id="ARBA00042526"/>
    </source>
</evidence>
<dbReference type="NCBIfam" id="TIGR00830">
    <property type="entry name" value="PTBA"/>
    <property type="match status" value="1"/>
</dbReference>
<comment type="function">
    <text evidence="18">The phosphoenolpyruvate-dependent sugar phosphotransferase system (sugar PTS), a major carbohydrate active transport system, catalyzes the phosphorylation of incoming sugar substrates concomitantly with their translocation across the cell membrane. The enzyme II complex composed of PtsG and Crr is involved in glucose transport.</text>
</comment>
<evidence type="ECO:0000256" key="8">
    <source>
        <dbReference type="ARBA" id="ARBA00022553"/>
    </source>
</evidence>
<feature type="domain" description="PTS EIIC type-1" evidence="28">
    <location>
        <begin position="1"/>
        <end position="371"/>
    </location>
</feature>
<dbReference type="InterPro" id="IPR018113">
    <property type="entry name" value="PTrfase_EIIB_Cys"/>
</dbReference>
<evidence type="ECO:0000256" key="5">
    <source>
        <dbReference type="ARBA" id="ARBA00022448"/>
    </source>
</evidence>